<organism evidence="6 7">
    <name type="scientific">Caenorhabditis bovis</name>
    <dbReference type="NCBI Taxonomy" id="2654633"/>
    <lineage>
        <taxon>Eukaryota</taxon>
        <taxon>Metazoa</taxon>
        <taxon>Ecdysozoa</taxon>
        <taxon>Nematoda</taxon>
        <taxon>Chromadorea</taxon>
        <taxon>Rhabditida</taxon>
        <taxon>Rhabditina</taxon>
        <taxon>Rhabditomorpha</taxon>
        <taxon>Rhabditoidea</taxon>
        <taxon>Rhabditidae</taxon>
        <taxon>Peloderinae</taxon>
        <taxon>Caenorhabditis</taxon>
    </lineage>
</organism>
<comment type="subcellular location">
    <subcellularLocation>
        <location evidence="1">Secreted</location>
    </subcellularLocation>
</comment>
<evidence type="ECO:0000256" key="2">
    <source>
        <dbReference type="ARBA" id="ARBA00010112"/>
    </source>
</evidence>
<dbReference type="Gene3D" id="2.60.40.3330">
    <property type="match status" value="1"/>
</dbReference>
<sequence>MLPKMLLLLATCYSTIFGEPIISVRVKGRLLCGGKPMIFFPIQLLERNIIFRNNVFTEGETDGDGFFDISGTAIDDNEEFIEIPKEFRTIGHLVKKVYDIGTKDVLSEINIMNCIS</sequence>
<evidence type="ECO:0000313" key="6">
    <source>
        <dbReference type="EMBL" id="CAB3401746.1"/>
    </source>
</evidence>
<dbReference type="InterPro" id="IPR038479">
    <property type="entry name" value="Transthyretin-like_sf"/>
</dbReference>
<keyword evidence="3" id="KW-0964">Secreted</keyword>
<comment type="similarity">
    <text evidence="2">Belongs to the nematode transthyretin-like family.</text>
</comment>
<dbReference type="PANTHER" id="PTHR21700">
    <property type="entry name" value="TRANSTHYRETIN-LIKE FAMILY PROTEIN-RELATED"/>
    <property type="match status" value="1"/>
</dbReference>
<protein>
    <recommendedName>
        <fullName evidence="8">Transthyretin-like family protein</fullName>
    </recommendedName>
</protein>
<accession>A0A8S1EKP2</accession>
<dbReference type="GO" id="GO:0009986">
    <property type="term" value="C:cell surface"/>
    <property type="evidence" value="ECO:0007669"/>
    <property type="project" value="InterPro"/>
</dbReference>
<evidence type="ECO:0000313" key="7">
    <source>
        <dbReference type="Proteomes" id="UP000494206"/>
    </source>
</evidence>
<keyword evidence="7" id="KW-1185">Reference proteome</keyword>
<reference evidence="6 7" key="1">
    <citation type="submission" date="2020-04" db="EMBL/GenBank/DDBJ databases">
        <authorList>
            <person name="Laetsch R D."/>
            <person name="Stevens L."/>
            <person name="Kumar S."/>
            <person name="Blaxter L. M."/>
        </authorList>
    </citation>
    <scope>NUCLEOTIDE SEQUENCE [LARGE SCALE GENOMIC DNA]</scope>
</reference>
<gene>
    <name evidence="6" type="ORF">CBOVIS_LOCUS4448</name>
</gene>
<dbReference type="InterPro" id="IPR001534">
    <property type="entry name" value="Transthyretin-like"/>
</dbReference>
<dbReference type="GO" id="GO:0005576">
    <property type="term" value="C:extracellular region"/>
    <property type="evidence" value="ECO:0007669"/>
    <property type="project" value="UniProtKB-SubCell"/>
</dbReference>
<evidence type="ECO:0008006" key="8">
    <source>
        <dbReference type="Google" id="ProtNLM"/>
    </source>
</evidence>
<dbReference type="Proteomes" id="UP000494206">
    <property type="component" value="Unassembled WGS sequence"/>
</dbReference>
<dbReference type="AlphaFoldDB" id="A0A8S1EKP2"/>
<dbReference type="EMBL" id="CADEPM010000003">
    <property type="protein sequence ID" value="CAB3401746.1"/>
    <property type="molecule type" value="Genomic_DNA"/>
</dbReference>
<feature type="signal peptide" evidence="5">
    <location>
        <begin position="1"/>
        <end position="18"/>
    </location>
</feature>
<keyword evidence="4 5" id="KW-0732">Signal</keyword>
<evidence type="ECO:0000256" key="3">
    <source>
        <dbReference type="ARBA" id="ARBA00022525"/>
    </source>
</evidence>
<evidence type="ECO:0000256" key="5">
    <source>
        <dbReference type="SAM" id="SignalP"/>
    </source>
</evidence>
<comment type="caution">
    <text evidence="6">The sequence shown here is derived from an EMBL/GenBank/DDBJ whole genome shotgun (WGS) entry which is preliminary data.</text>
</comment>
<evidence type="ECO:0000256" key="4">
    <source>
        <dbReference type="ARBA" id="ARBA00022729"/>
    </source>
</evidence>
<name>A0A8S1EKP2_9PELO</name>
<dbReference type="Pfam" id="PF01060">
    <property type="entry name" value="TTR-52"/>
    <property type="match status" value="1"/>
</dbReference>
<proteinExistence type="inferred from homology"/>
<evidence type="ECO:0000256" key="1">
    <source>
        <dbReference type="ARBA" id="ARBA00004613"/>
    </source>
</evidence>
<feature type="chain" id="PRO_5035943502" description="Transthyretin-like family protein" evidence="5">
    <location>
        <begin position="19"/>
        <end position="116"/>
    </location>
</feature>